<sequence length="77" mass="8446">MCSGDESEGGGGGGGCGQKIKGFDRRRRVQQLPPESRREHDVSSGSRVQTFEFEPKTSLTRKRPGSKIQDPNEKAIN</sequence>
<reference evidence="2" key="1">
    <citation type="submission" date="2020-10" db="EMBL/GenBank/DDBJ databases">
        <authorList>
            <person name="Kikuchi T."/>
        </authorList>
    </citation>
    <scope>NUCLEOTIDE SEQUENCE</scope>
    <source>
        <strain evidence="2">NKZ352</strain>
    </source>
</reference>
<dbReference type="Proteomes" id="UP000835052">
    <property type="component" value="Unassembled WGS sequence"/>
</dbReference>
<keyword evidence="3" id="KW-1185">Reference proteome</keyword>
<protein>
    <submittedName>
        <fullName evidence="2">Uncharacterized protein</fullName>
    </submittedName>
</protein>
<dbReference type="EMBL" id="CAJGYM010000024">
    <property type="protein sequence ID" value="CAD6191993.1"/>
    <property type="molecule type" value="Genomic_DNA"/>
</dbReference>
<proteinExistence type="predicted"/>
<evidence type="ECO:0000313" key="2">
    <source>
        <dbReference type="EMBL" id="CAD6191993.1"/>
    </source>
</evidence>
<comment type="caution">
    <text evidence="2">The sequence shown here is derived from an EMBL/GenBank/DDBJ whole genome shotgun (WGS) entry which is preliminary data.</text>
</comment>
<accession>A0A8S1H864</accession>
<feature type="region of interest" description="Disordered" evidence="1">
    <location>
        <begin position="1"/>
        <end position="77"/>
    </location>
</feature>
<evidence type="ECO:0000313" key="3">
    <source>
        <dbReference type="Proteomes" id="UP000835052"/>
    </source>
</evidence>
<dbReference type="AlphaFoldDB" id="A0A8S1H864"/>
<name>A0A8S1H864_9PELO</name>
<gene>
    <name evidence="2" type="ORF">CAUJ_LOCUS7912</name>
</gene>
<organism evidence="2 3">
    <name type="scientific">Caenorhabditis auriculariae</name>
    <dbReference type="NCBI Taxonomy" id="2777116"/>
    <lineage>
        <taxon>Eukaryota</taxon>
        <taxon>Metazoa</taxon>
        <taxon>Ecdysozoa</taxon>
        <taxon>Nematoda</taxon>
        <taxon>Chromadorea</taxon>
        <taxon>Rhabditida</taxon>
        <taxon>Rhabditina</taxon>
        <taxon>Rhabditomorpha</taxon>
        <taxon>Rhabditoidea</taxon>
        <taxon>Rhabditidae</taxon>
        <taxon>Peloderinae</taxon>
        <taxon>Caenorhabditis</taxon>
    </lineage>
</organism>
<evidence type="ECO:0000256" key="1">
    <source>
        <dbReference type="SAM" id="MobiDB-lite"/>
    </source>
</evidence>